<dbReference type="EMBL" id="GAKP01000925">
    <property type="protein sequence ID" value="JAC58027.1"/>
    <property type="molecule type" value="Transcribed_RNA"/>
</dbReference>
<dbReference type="InterPro" id="IPR013087">
    <property type="entry name" value="Znf_C2H2_type"/>
</dbReference>
<protein>
    <recommendedName>
        <fullName evidence="6">BED-type domain-containing protein</fullName>
    </recommendedName>
</protein>
<feature type="domain" description="BED-type" evidence="6">
    <location>
        <begin position="41"/>
        <end position="92"/>
    </location>
</feature>
<reference evidence="7" key="1">
    <citation type="journal article" date="2014" name="BMC Genomics">
        <title>Characterizing the developmental transcriptome of the oriental fruit fly, Bactrocera dorsalis (Diptera: Tephritidae) through comparative genomic analysis with Drosophila melanogaster utilizing modENCODE datasets.</title>
        <authorList>
            <person name="Geib S.M."/>
            <person name="Calla B."/>
            <person name="Hall B."/>
            <person name="Hou S."/>
            <person name="Manoukis N.C."/>
        </authorList>
    </citation>
    <scope>NUCLEOTIDE SEQUENCE</scope>
    <source>
        <strain evidence="7">Punador</strain>
    </source>
</reference>
<feature type="domain" description="BED-type" evidence="6">
    <location>
        <begin position="108"/>
        <end position="159"/>
    </location>
</feature>
<dbReference type="SUPFAM" id="SSF57667">
    <property type="entry name" value="beta-beta-alpha zinc fingers"/>
    <property type="match status" value="4"/>
</dbReference>
<dbReference type="GO" id="GO:0006357">
    <property type="term" value="P:regulation of transcription by RNA polymerase II"/>
    <property type="evidence" value="ECO:0007669"/>
    <property type="project" value="TreeGrafter"/>
</dbReference>
<evidence type="ECO:0000256" key="3">
    <source>
        <dbReference type="ARBA" id="ARBA00022833"/>
    </source>
</evidence>
<dbReference type="PANTHER" id="PTHR34396">
    <property type="entry name" value="OS03G0264950 PROTEIN-RELATED"/>
    <property type="match status" value="1"/>
</dbReference>
<keyword evidence="1" id="KW-0479">Metal-binding</keyword>
<dbReference type="Pfam" id="PF02892">
    <property type="entry name" value="zf-BED"/>
    <property type="match status" value="4"/>
</dbReference>
<name>A0A034WUL0_BACDO</name>
<dbReference type="GeneID" id="105233187"/>
<dbReference type="EMBL" id="GAKP01000926">
    <property type="protein sequence ID" value="JAC58026.1"/>
    <property type="molecule type" value="Transcribed_RNA"/>
</dbReference>
<dbReference type="SMART" id="SM00355">
    <property type="entry name" value="ZnF_C2H2"/>
    <property type="match status" value="5"/>
</dbReference>
<feature type="domain" description="BED-type" evidence="6">
    <location>
        <begin position="296"/>
        <end position="338"/>
    </location>
</feature>
<dbReference type="InterPro" id="IPR003656">
    <property type="entry name" value="Znf_BED"/>
</dbReference>
<dbReference type="GO" id="GO:0008270">
    <property type="term" value="F:zinc ion binding"/>
    <property type="evidence" value="ECO:0007669"/>
    <property type="project" value="UniProtKB-KW"/>
</dbReference>
<evidence type="ECO:0000256" key="1">
    <source>
        <dbReference type="ARBA" id="ARBA00022723"/>
    </source>
</evidence>
<evidence type="ECO:0000313" key="7">
    <source>
        <dbReference type="EMBL" id="JAC58027.1"/>
    </source>
</evidence>
<keyword evidence="3" id="KW-0862">Zinc</keyword>
<dbReference type="GO" id="GO:0005634">
    <property type="term" value="C:nucleus"/>
    <property type="evidence" value="ECO:0007669"/>
    <property type="project" value="TreeGrafter"/>
</dbReference>
<dbReference type="OrthoDB" id="1607513at2759"/>
<evidence type="ECO:0000256" key="2">
    <source>
        <dbReference type="ARBA" id="ARBA00022771"/>
    </source>
</evidence>
<dbReference type="AlphaFoldDB" id="A0A034WUL0"/>
<dbReference type="SMART" id="SM00614">
    <property type="entry name" value="ZnF_BED"/>
    <property type="match status" value="4"/>
</dbReference>
<evidence type="ECO:0000259" key="6">
    <source>
        <dbReference type="PROSITE" id="PS50808"/>
    </source>
</evidence>
<feature type="region of interest" description="Disordered" evidence="5">
    <location>
        <begin position="272"/>
        <end position="291"/>
    </location>
</feature>
<evidence type="ECO:0000256" key="4">
    <source>
        <dbReference type="PROSITE-ProRule" id="PRU00027"/>
    </source>
</evidence>
<sequence>MEIDSAEETNIEQLTNISIHGEHIEPESTEDYVNIGNCKKRKSSFVWKYFRHLENSSNGSLECLICGSSVSKQTSNLARHLFAAHDINRSTDTGDTQESAPVSAVGRPSSSFIWKYCTKEDYRYARCHLCDKLLYFGGGNTANITKHLRRKHSDAITSRELCRAKTMDDAEEFVAVISSNQLDSTMNSCDDELIKVKDENNSEGRRIRKERKGSSYVWNYCEKLSRHTIRCKLCKKVMSFHGTANVITHLQRRHNIVGRVESETARLNNVGDEDNAIADSKDDQEAAAQRRRRSTAATSIVWKFCTRLGPDVVRCSFCKKNLSFQGTSNLQRHLHRMHGVVTQTRVFGELLQEAAEIDDTLIWEHCEHTEDGKIKCTMCKSVFDDKDFKDIRTHLTTTHAITSSPPVKRDRRRRRNLGLDDACEETDDYEYDHDDDNWRSENGEFTIEYNDGNMKKDHTTFDDIIEEDQAGQIICDEDPFDPNMMHNYPIARPLSAASSVDASPDRTFKMSTGTSRLRKLNEERLRMETEYFKEKAGYYRMQKYFTALQAKKARIELDRLLSINSNDTAYHVNIDMPNVQTSTSSI</sequence>
<dbReference type="PROSITE" id="PS50808">
    <property type="entry name" value="ZF_BED"/>
    <property type="match status" value="4"/>
</dbReference>
<dbReference type="KEGG" id="bdr:105233187"/>
<dbReference type="InterPro" id="IPR036236">
    <property type="entry name" value="Znf_C2H2_sf"/>
</dbReference>
<evidence type="ECO:0000256" key="5">
    <source>
        <dbReference type="SAM" id="MobiDB-lite"/>
    </source>
</evidence>
<dbReference type="GO" id="GO:1990837">
    <property type="term" value="F:sequence-specific double-stranded DNA binding"/>
    <property type="evidence" value="ECO:0007669"/>
    <property type="project" value="TreeGrafter"/>
</dbReference>
<dbReference type="InterPro" id="IPR053031">
    <property type="entry name" value="Cuticle_assoc_protein"/>
</dbReference>
<dbReference type="RefSeq" id="XP_011213475.2">
    <property type="nucleotide sequence ID" value="XM_011215173.4"/>
</dbReference>
<accession>A0A034WUL0</accession>
<dbReference type="PANTHER" id="PTHR34396:SF25">
    <property type="entry name" value="BOUNDARY ELEMENT ASSOCIATED FACTOR"/>
    <property type="match status" value="1"/>
</dbReference>
<keyword evidence="2 4" id="KW-0863">Zinc-finger</keyword>
<organism evidence="7">
    <name type="scientific">Bactrocera dorsalis</name>
    <name type="common">Oriental fruit fly</name>
    <name type="synonym">Dacus dorsalis</name>
    <dbReference type="NCBI Taxonomy" id="27457"/>
    <lineage>
        <taxon>Eukaryota</taxon>
        <taxon>Metazoa</taxon>
        <taxon>Ecdysozoa</taxon>
        <taxon>Arthropoda</taxon>
        <taxon>Hexapoda</taxon>
        <taxon>Insecta</taxon>
        <taxon>Pterygota</taxon>
        <taxon>Neoptera</taxon>
        <taxon>Endopterygota</taxon>
        <taxon>Diptera</taxon>
        <taxon>Brachycera</taxon>
        <taxon>Muscomorpha</taxon>
        <taxon>Tephritoidea</taxon>
        <taxon>Tephritidae</taxon>
        <taxon>Bactrocera</taxon>
        <taxon>Bactrocera</taxon>
    </lineage>
</organism>
<feature type="domain" description="BED-type" evidence="6">
    <location>
        <begin position="212"/>
        <end position="254"/>
    </location>
</feature>
<proteinExistence type="predicted"/>